<proteinExistence type="predicted"/>
<sequence>MKEINTKYGVLKGVTSCEAYPDGEIKSCRLNEYNLIETPYGSLVPQYEDSEARRKYKDSISFYESGKIKAISLNKATSIKMKSDVYSAERILFYESGEIRCVFPLDGKVTGYWTEENEYELAEKLSFDLKSGKLDNKVINIRFYQDGAIKSVTLWPQERARINALDQEIEIHIGLSLYPDGSLESCEPILPTPIPTPIGTIMAYDCEALGMNGDSNSLNFYRSGEIKSLKTSTDIIEIIDRDGRRRIIEPGSKIHPFNNEIKMTVPITIKFKEDLVTFTIFEEESYKISDYKFTVKNSETMVRSQCASCIEL</sequence>
<dbReference type="Proteomes" id="UP000093514">
    <property type="component" value="Unassembled WGS sequence"/>
</dbReference>
<keyword evidence="2" id="KW-1185">Reference proteome</keyword>
<dbReference type="AlphaFoldDB" id="A0A1C0A8V4"/>
<accession>A0A1C0A8V4</accession>
<evidence type="ECO:0000313" key="2">
    <source>
        <dbReference type="Proteomes" id="UP000093514"/>
    </source>
</evidence>
<dbReference type="OrthoDB" id="594021at2"/>
<name>A0A1C0A8V4_9FIRM</name>
<dbReference type="RefSeq" id="WP_068718707.1">
    <property type="nucleotide sequence ID" value="NZ_LWDV01000009.1"/>
</dbReference>
<gene>
    <name evidence="1" type="ORF">U472_11820</name>
</gene>
<comment type="caution">
    <text evidence="1">The sequence shown here is derived from an EMBL/GenBank/DDBJ whole genome shotgun (WGS) entry which is preliminary data.</text>
</comment>
<reference evidence="1 2" key="2">
    <citation type="submission" date="2016-08" db="EMBL/GenBank/DDBJ databases">
        <title>Orenia metallireducens sp. nov. strain Z6, a Novel Metal-reducing Firmicute from the Deep Subsurface.</title>
        <authorList>
            <person name="Maxim B.I."/>
            <person name="Kenneth K."/>
            <person name="Flynn T.M."/>
            <person name="Oloughlin E.J."/>
            <person name="Locke R.A."/>
            <person name="Weber J.R."/>
            <person name="Egan S.M."/>
            <person name="Mackie R.I."/>
            <person name="Cann I.K."/>
        </authorList>
    </citation>
    <scope>NUCLEOTIDE SEQUENCE [LARGE SCALE GENOMIC DNA]</scope>
    <source>
        <strain evidence="1 2">Z6</strain>
    </source>
</reference>
<dbReference type="EMBL" id="LWDV01000009">
    <property type="protein sequence ID" value="OCL26658.1"/>
    <property type="molecule type" value="Genomic_DNA"/>
</dbReference>
<protein>
    <recommendedName>
        <fullName evidence="3">MORN repeat variant</fullName>
    </recommendedName>
</protein>
<reference evidence="2" key="1">
    <citation type="submission" date="2016-07" db="EMBL/GenBank/DDBJ databases">
        <authorList>
            <person name="Florea S."/>
            <person name="Webb J.S."/>
            <person name="Jaromczyk J."/>
            <person name="Schardl C.L."/>
        </authorList>
    </citation>
    <scope>NUCLEOTIDE SEQUENCE [LARGE SCALE GENOMIC DNA]</scope>
    <source>
        <strain evidence="2">Z6</strain>
    </source>
</reference>
<evidence type="ECO:0008006" key="3">
    <source>
        <dbReference type="Google" id="ProtNLM"/>
    </source>
</evidence>
<organism evidence="1 2">
    <name type="scientific">Orenia metallireducens</name>
    <dbReference type="NCBI Taxonomy" id="1413210"/>
    <lineage>
        <taxon>Bacteria</taxon>
        <taxon>Bacillati</taxon>
        <taxon>Bacillota</taxon>
        <taxon>Clostridia</taxon>
        <taxon>Halanaerobiales</taxon>
        <taxon>Halobacteroidaceae</taxon>
        <taxon>Orenia</taxon>
    </lineage>
</organism>
<evidence type="ECO:0000313" key="1">
    <source>
        <dbReference type="EMBL" id="OCL26658.1"/>
    </source>
</evidence>